<name>A0A1T4W5I5_9BACT</name>
<sequence>MNKDEIAVKLLQIGFSHDQQIEAIGELGFDCSYFSISDNLEELALDVIGIPSDNTVELIKQYGEEEGMAHPDLFCRDWYTNVIYETMKTGSEIEAFRAIKTIKEDYAKHLQEES</sequence>
<dbReference type="OrthoDB" id="1201012at2"/>
<gene>
    <name evidence="1" type="ORF">SAMN02745704_00450</name>
</gene>
<evidence type="ECO:0000313" key="2">
    <source>
        <dbReference type="Proteomes" id="UP000190027"/>
    </source>
</evidence>
<dbReference type="Proteomes" id="UP000190027">
    <property type="component" value="Unassembled WGS sequence"/>
</dbReference>
<reference evidence="1 2" key="1">
    <citation type="submission" date="2017-02" db="EMBL/GenBank/DDBJ databases">
        <authorList>
            <person name="Peterson S.W."/>
        </authorList>
    </citation>
    <scope>NUCLEOTIDE SEQUENCE [LARGE SCALE GENOMIC DNA]</scope>
    <source>
        <strain evidence="1 2">DSM 16080</strain>
    </source>
</reference>
<organism evidence="1 2">
    <name type="scientific">Paucidesulfovibrio gracilis DSM 16080</name>
    <dbReference type="NCBI Taxonomy" id="1121449"/>
    <lineage>
        <taxon>Bacteria</taxon>
        <taxon>Pseudomonadati</taxon>
        <taxon>Thermodesulfobacteriota</taxon>
        <taxon>Desulfovibrionia</taxon>
        <taxon>Desulfovibrionales</taxon>
        <taxon>Desulfovibrionaceae</taxon>
        <taxon>Paucidesulfovibrio</taxon>
    </lineage>
</organism>
<proteinExistence type="predicted"/>
<dbReference type="EMBL" id="FUYC01000001">
    <property type="protein sequence ID" value="SKA72584.1"/>
    <property type="molecule type" value="Genomic_DNA"/>
</dbReference>
<evidence type="ECO:0000313" key="1">
    <source>
        <dbReference type="EMBL" id="SKA72584.1"/>
    </source>
</evidence>
<dbReference type="RefSeq" id="WP_078716013.1">
    <property type="nucleotide sequence ID" value="NZ_FUYC01000001.1"/>
</dbReference>
<keyword evidence="2" id="KW-1185">Reference proteome</keyword>
<accession>A0A1T4W5I5</accession>
<dbReference type="AlphaFoldDB" id="A0A1T4W5I5"/>
<protein>
    <submittedName>
        <fullName evidence="1">Uncharacterized protein</fullName>
    </submittedName>
</protein>